<dbReference type="Pfam" id="PF08125">
    <property type="entry name" value="Mannitol_dh_C"/>
    <property type="match status" value="1"/>
</dbReference>
<reference evidence="6" key="1">
    <citation type="journal article" date="2019" name="Int. J. Syst. Evol. Microbiol.">
        <title>The Global Catalogue of Microorganisms (GCM) 10K type strain sequencing project: providing services to taxonomists for standard genome sequencing and annotation.</title>
        <authorList>
            <consortium name="The Broad Institute Genomics Platform"/>
            <consortium name="The Broad Institute Genome Sequencing Center for Infectious Disease"/>
            <person name="Wu L."/>
            <person name="Ma J."/>
        </authorList>
    </citation>
    <scope>NUCLEOTIDE SEQUENCE [LARGE SCALE GENOMIC DNA]</scope>
    <source>
        <strain evidence="6">NBRC 101365</strain>
    </source>
</reference>
<sequence>MKKLSQLSLGSLDASIAIPKYDRSAVRPGIVHFGLGNFHRVHQAVYVDRCLHRPGNEGWGICGVELLDNPGTQAKAEAYRGQDCLYSVTEYAPDGSASTRVIGAMVEYLHAPVDPEAVLARLTNPGTRIVSLTITEGGYNLDETTGVFKLDTPDVAHDLSGGPLRTAFGYIVEALRRRRGEGIAPFTVMSCDNLRHNGDTARKAIVSFARGKDAALADWIDANVDFPNSMVDRIAPQVPPAARDRLNQRSGIDDAVPALGETFIQWVLEDDFRAGRPPFGEVGVELRNDVPAFEFMKGRMLNASHILLAMPGIMLGHRIVHEALGDTRLYRLLETFLDRDAIPRIEGPKGVSLEAYKKAVLERFSNPAINDQLLRIAFDTTAKIPVFHSRTIEMLVEDGGDIRREAFFLACFGAYLKGKDDKGESFEVVEPRLTENDWTLLRGGNPIDLLRTSPFEKLGLADHAAFAKAYGGYVASIQATSVGQTLEALLAETA</sequence>
<feature type="domain" description="Mannitol dehydrogenase N-terminal" evidence="3">
    <location>
        <begin position="29"/>
        <end position="278"/>
    </location>
</feature>
<comment type="caution">
    <text evidence="5">The sequence shown here is derived from an EMBL/GenBank/DDBJ whole genome shotgun (WGS) entry which is preliminary data.</text>
</comment>
<dbReference type="InterPro" id="IPR013131">
    <property type="entry name" value="Mannitol_DH_N"/>
</dbReference>
<evidence type="ECO:0000259" key="4">
    <source>
        <dbReference type="Pfam" id="PF08125"/>
    </source>
</evidence>
<keyword evidence="6" id="KW-1185">Reference proteome</keyword>
<dbReference type="InterPro" id="IPR050988">
    <property type="entry name" value="Mannitol_DH/Oxidoreductase"/>
</dbReference>
<dbReference type="Gene3D" id="1.10.1040.10">
    <property type="entry name" value="N-(1-d-carboxylethyl)-l-norvaline Dehydrogenase, domain 2"/>
    <property type="match status" value="1"/>
</dbReference>
<dbReference type="Proteomes" id="UP001156882">
    <property type="component" value="Unassembled WGS sequence"/>
</dbReference>
<organism evidence="5 6">
    <name type="scientific">Labrys miyagiensis</name>
    <dbReference type="NCBI Taxonomy" id="346912"/>
    <lineage>
        <taxon>Bacteria</taxon>
        <taxon>Pseudomonadati</taxon>
        <taxon>Pseudomonadota</taxon>
        <taxon>Alphaproteobacteria</taxon>
        <taxon>Hyphomicrobiales</taxon>
        <taxon>Xanthobacteraceae</taxon>
        <taxon>Labrys</taxon>
    </lineage>
</organism>
<proteinExistence type="predicted"/>
<evidence type="ECO:0000256" key="2">
    <source>
        <dbReference type="ARBA" id="ARBA00023027"/>
    </source>
</evidence>
<dbReference type="RefSeq" id="WP_284313096.1">
    <property type="nucleotide sequence ID" value="NZ_BSPC01000026.1"/>
</dbReference>
<dbReference type="SUPFAM" id="SSF48179">
    <property type="entry name" value="6-phosphogluconate dehydrogenase C-terminal domain-like"/>
    <property type="match status" value="1"/>
</dbReference>
<feature type="domain" description="Mannitol dehydrogenase C-terminal" evidence="4">
    <location>
        <begin position="289"/>
        <end position="436"/>
    </location>
</feature>
<evidence type="ECO:0000259" key="3">
    <source>
        <dbReference type="Pfam" id="PF01232"/>
    </source>
</evidence>
<dbReference type="PROSITE" id="PS00974">
    <property type="entry name" value="MANNITOL_DHGENASE"/>
    <property type="match status" value="1"/>
</dbReference>
<keyword evidence="2" id="KW-0520">NAD</keyword>
<dbReference type="InterPro" id="IPR013328">
    <property type="entry name" value="6PGD_dom2"/>
</dbReference>
<evidence type="ECO:0000256" key="1">
    <source>
        <dbReference type="ARBA" id="ARBA00023002"/>
    </source>
</evidence>
<evidence type="ECO:0000313" key="5">
    <source>
        <dbReference type="EMBL" id="GLS20019.1"/>
    </source>
</evidence>
<dbReference type="InterPro" id="IPR000669">
    <property type="entry name" value="Mannitol_DH"/>
</dbReference>
<name>A0ABQ6CIH5_9HYPH</name>
<accession>A0ABQ6CIH5</accession>
<dbReference type="SUPFAM" id="SSF51735">
    <property type="entry name" value="NAD(P)-binding Rossmann-fold domains"/>
    <property type="match status" value="1"/>
</dbReference>
<gene>
    <name evidence="5" type="primary">mtlD_2</name>
    <name evidence="5" type="ORF">GCM10007874_30360</name>
</gene>
<keyword evidence="1" id="KW-0560">Oxidoreductase</keyword>
<dbReference type="EMBL" id="BSPC01000026">
    <property type="protein sequence ID" value="GLS20019.1"/>
    <property type="molecule type" value="Genomic_DNA"/>
</dbReference>
<evidence type="ECO:0000313" key="6">
    <source>
        <dbReference type="Proteomes" id="UP001156882"/>
    </source>
</evidence>
<protein>
    <submittedName>
        <fullName evidence="5">Mannitol dehydrogenase</fullName>
    </submittedName>
</protein>
<dbReference type="Pfam" id="PF01232">
    <property type="entry name" value="Mannitol_dh"/>
    <property type="match status" value="1"/>
</dbReference>
<dbReference type="PANTHER" id="PTHR43362">
    <property type="entry name" value="MANNITOL DEHYDROGENASE DSF1-RELATED"/>
    <property type="match status" value="1"/>
</dbReference>
<dbReference type="PRINTS" id="PR00084">
    <property type="entry name" value="MTLDHDRGNASE"/>
</dbReference>
<dbReference type="InterPro" id="IPR036291">
    <property type="entry name" value="NAD(P)-bd_dom_sf"/>
</dbReference>
<dbReference type="Gene3D" id="3.40.50.720">
    <property type="entry name" value="NAD(P)-binding Rossmann-like Domain"/>
    <property type="match status" value="1"/>
</dbReference>
<dbReference type="InterPro" id="IPR008927">
    <property type="entry name" value="6-PGluconate_DH-like_C_sf"/>
</dbReference>
<dbReference type="InterPro" id="IPR023027">
    <property type="entry name" value="Mannitol_DH_CS"/>
</dbReference>
<dbReference type="InterPro" id="IPR013118">
    <property type="entry name" value="Mannitol_DH_C"/>
</dbReference>
<dbReference type="PANTHER" id="PTHR43362:SF1">
    <property type="entry name" value="MANNITOL DEHYDROGENASE 2-RELATED"/>
    <property type="match status" value="1"/>
</dbReference>